<keyword evidence="4" id="KW-1185">Reference proteome</keyword>
<evidence type="ECO:0008006" key="5">
    <source>
        <dbReference type="Google" id="ProtNLM"/>
    </source>
</evidence>
<dbReference type="AlphaFoldDB" id="A0AAD3YD30"/>
<evidence type="ECO:0000313" key="3">
    <source>
        <dbReference type="EMBL" id="GMK58760.1"/>
    </source>
</evidence>
<organism evidence="3 4">
    <name type="scientific">Cutaneotrichosporon spelunceum</name>
    <dbReference type="NCBI Taxonomy" id="1672016"/>
    <lineage>
        <taxon>Eukaryota</taxon>
        <taxon>Fungi</taxon>
        <taxon>Dikarya</taxon>
        <taxon>Basidiomycota</taxon>
        <taxon>Agaricomycotina</taxon>
        <taxon>Tremellomycetes</taxon>
        <taxon>Trichosporonales</taxon>
        <taxon>Trichosporonaceae</taxon>
        <taxon>Cutaneotrichosporon</taxon>
    </lineage>
</organism>
<gene>
    <name evidence="3" type="ORF">CspeluHIS016_0602020</name>
</gene>
<reference evidence="3" key="1">
    <citation type="journal article" date="2023" name="BMC Genomics">
        <title>Chromosome-level genome assemblies of Cutaneotrichosporon spp. (Trichosporonales, Basidiomycota) reveal imbalanced evolution between nucleotide sequences and chromosome synteny.</title>
        <authorList>
            <person name="Kobayashi Y."/>
            <person name="Kayamori A."/>
            <person name="Aoki K."/>
            <person name="Shiwa Y."/>
            <person name="Matsutani M."/>
            <person name="Fujita N."/>
            <person name="Sugita T."/>
            <person name="Iwasaki W."/>
            <person name="Tanaka N."/>
            <person name="Takashima M."/>
        </authorList>
    </citation>
    <scope>NUCLEOTIDE SEQUENCE</scope>
    <source>
        <strain evidence="3">HIS016</strain>
    </source>
</reference>
<sequence length="290" mass="32059">MASPFHKMLFSPPPSPPSEAADHGHLKTLTTSLVPRSKSPMSQRQHDVDIEAGEGVSKSFTQRNPFLAKLRLLVQRFTPNIPRPILRLLAFGVFLFIFTSFVSAVIWKPKAYVPPKEGAHPLVAPNPRAFRPNPHSFVLQSPANYLGDVDATKPLDAADLLGANAARRLGPSGSPRENKWLQELVDEHENSIVLWFGSNSPPQYALKGISERHADARRERVGRQVTLIPTVQRKDGEMIEAIFSRLGHDLSAAPVLVLGGEVIDATLERMEKMRESGSLSERLAQMGWTS</sequence>
<proteinExistence type="predicted"/>
<feature type="transmembrane region" description="Helical" evidence="2">
    <location>
        <begin position="85"/>
        <end position="107"/>
    </location>
</feature>
<accession>A0AAD3YD30</accession>
<keyword evidence="2" id="KW-0472">Membrane</keyword>
<feature type="region of interest" description="Disordered" evidence="1">
    <location>
        <begin position="1"/>
        <end position="24"/>
    </location>
</feature>
<comment type="caution">
    <text evidence="3">The sequence shown here is derived from an EMBL/GenBank/DDBJ whole genome shotgun (WGS) entry which is preliminary data.</text>
</comment>
<dbReference type="Proteomes" id="UP001222932">
    <property type="component" value="Unassembled WGS sequence"/>
</dbReference>
<protein>
    <recommendedName>
        <fullName evidence="5">Thioredoxin-like fold domain-containing protein</fullName>
    </recommendedName>
</protein>
<dbReference type="EMBL" id="BTCM01000006">
    <property type="protein sequence ID" value="GMK58760.1"/>
    <property type="molecule type" value="Genomic_DNA"/>
</dbReference>
<evidence type="ECO:0000313" key="4">
    <source>
        <dbReference type="Proteomes" id="UP001222932"/>
    </source>
</evidence>
<keyword evidence="2" id="KW-0812">Transmembrane</keyword>
<keyword evidence="2" id="KW-1133">Transmembrane helix</keyword>
<reference evidence="3" key="2">
    <citation type="submission" date="2023-06" db="EMBL/GenBank/DDBJ databases">
        <authorList>
            <person name="Kobayashi Y."/>
            <person name="Kayamori A."/>
            <person name="Aoki K."/>
            <person name="Shiwa Y."/>
            <person name="Fujita N."/>
            <person name="Sugita T."/>
            <person name="Iwasaki W."/>
            <person name="Tanaka N."/>
            <person name="Takashima M."/>
        </authorList>
    </citation>
    <scope>NUCLEOTIDE SEQUENCE</scope>
    <source>
        <strain evidence="3">HIS016</strain>
    </source>
</reference>
<evidence type="ECO:0000256" key="2">
    <source>
        <dbReference type="SAM" id="Phobius"/>
    </source>
</evidence>
<name>A0AAD3YD30_9TREE</name>
<evidence type="ECO:0000256" key="1">
    <source>
        <dbReference type="SAM" id="MobiDB-lite"/>
    </source>
</evidence>